<evidence type="ECO:0000256" key="11">
    <source>
        <dbReference type="SAM" id="MobiDB-lite"/>
    </source>
</evidence>
<evidence type="ECO:0000256" key="12">
    <source>
        <dbReference type="SAM" id="Phobius"/>
    </source>
</evidence>
<proteinExistence type="predicted"/>
<dbReference type="Gene3D" id="1.10.287.130">
    <property type="match status" value="1"/>
</dbReference>
<sequence length="515" mass="54289">MSAADRVGRSAAAALDRVRALWRRTGRLKLRTRITIAATLAVALGIGGGVAFAYLAVRAELYGGIDRQLGKQVGALQRLADEKARPNGPAPVKFLPSGSGPSDAKSVVVGPRRRFGDSVDYVQIVRATGQPLLPNDQTARLPVDATDRAVAAGTAAEQLRTISFQGTDVRLATAPLGQGVAIQVALPLTAAEDQLSQLGLELLGAGLAGILLAGGLGWWVTRTALRPVGQLTEAAERIAATRDLAHRIDPGDRAERDELGRLAVSFNAMLSAVQDSTERQRQLVADASHELRTPLTSLRTNVEVLRKIELLDPDDRERLIVSVLAGIDDLTGLVADTVELARGEEPAAAFEQLDWAEVAGNVVDRARLHWPGVDFAADLAATRIVAVPDRIQRAMANLLDNAAKFSGGAGRVEVTLAGHTLTVRDHGPGIPEGDLPHVFDRFYRAASMRDRPGSGLGLAIVAQVAESHGGAVSAANHPDGGAVLSLRLPEPAEPGERGVPRGVLRVAADRRGPAQ</sequence>
<evidence type="ECO:0000313" key="16">
    <source>
        <dbReference type="Proteomes" id="UP000677913"/>
    </source>
</evidence>
<dbReference type="Proteomes" id="UP000677913">
    <property type="component" value="Unassembled WGS sequence"/>
</dbReference>
<dbReference type="Gene3D" id="3.30.565.10">
    <property type="entry name" value="Histidine kinase-like ATPase, C-terminal domain"/>
    <property type="match status" value="1"/>
</dbReference>
<keyword evidence="7 15" id="KW-0418">Kinase</keyword>
<reference evidence="15" key="1">
    <citation type="submission" date="2021-04" db="EMBL/GenBank/DDBJ databases">
        <title>Genome based classification of Actinospica acidithermotolerans sp. nov., an actinobacterium isolated from an Indonesian hot spring.</title>
        <authorList>
            <person name="Kusuma A.B."/>
            <person name="Putra K.E."/>
            <person name="Nafisah S."/>
            <person name="Loh J."/>
            <person name="Nouioui I."/>
            <person name="Goodfellow M."/>
        </authorList>
    </citation>
    <scope>NUCLEOTIDE SEQUENCE</scope>
    <source>
        <strain evidence="15">DSM 45618</strain>
    </source>
</reference>
<organism evidence="15 16">
    <name type="scientific">Actinocrinis puniceicyclus</name>
    <dbReference type="NCBI Taxonomy" id="977794"/>
    <lineage>
        <taxon>Bacteria</taxon>
        <taxon>Bacillati</taxon>
        <taxon>Actinomycetota</taxon>
        <taxon>Actinomycetes</taxon>
        <taxon>Catenulisporales</taxon>
        <taxon>Actinospicaceae</taxon>
        <taxon>Actinocrinis</taxon>
    </lineage>
</organism>
<evidence type="ECO:0000256" key="8">
    <source>
        <dbReference type="ARBA" id="ARBA00022989"/>
    </source>
</evidence>
<evidence type="ECO:0000256" key="9">
    <source>
        <dbReference type="ARBA" id="ARBA00023012"/>
    </source>
</evidence>
<keyword evidence="9" id="KW-0902">Two-component regulatory system</keyword>
<dbReference type="InterPro" id="IPR036890">
    <property type="entry name" value="HATPase_C_sf"/>
</dbReference>
<dbReference type="SUPFAM" id="SSF47384">
    <property type="entry name" value="Homodimeric domain of signal transducing histidine kinase"/>
    <property type="match status" value="1"/>
</dbReference>
<protein>
    <recommendedName>
        <fullName evidence="3">histidine kinase</fullName>
        <ecNumber evidence="3">2.7.13.3</ecNumber>
    </recommendedName>
</protein>
<gene>
    <name evidence="15" type="ORF">KGA66_05840</name>
</gene>
<name>A0A8J8BD91_9ACTN</name>
<keyword evidence="5" id="KW-0808">Transferase</keyword>
<feature type="region of interest" description="Disordered" evidence="11">
    <location>
        <begin position="490"/>
        <end position="515"/>
    </location>
</feature>
<dbReference type="PROSITE" id="PS50885">
    <property type="entry name" value="HAMP"/>
    <property type="match status" value="1"/>
</dbReference>
<comment type="catalytic activity">
    <reaction evidence="1">
        <text>ATP + protein L-histidine = ADP + protein N-phospho-L-histidine.</text>
        <dbReference type="EC" id="2.7.13.3"/>
    </reaction>
</comment>
<evidence type="ECO:0000259" key="14">
    <source>
        <dbReference type="PROSITE" id="PS50885"/>
    </source>
</evidence>
<dbReference type="InterPro" id="IPR003594">
    <property type="entry name" value="HATPase_dom"/>
</dbReference>
<dbReference type="PANTHER" id="PTHR45436">
    <property type="entry name" value="SENSOR HISTIDINE KINASE YKOH"/>
    <property type="match status" value="1"/>
</dbReference>
<dbReference type="PANTHER" id="PTHR45436:SF5">
    <property type="entry name" value="SENSOR HISTIDINE KINASE TRCS"/>
    <property type="match status" value="1"/>
</dbReference>
<evidence type="ECO:0000256" key="6">
    <source>
        <dbReference type="ARBA" id="ARBA00022692"/>
    </source>
</evidence>
<dbReference type="SMART" id="SM00388">
    <property type="entry name" value="HisKA"/>
    <property type="match status" value="1"/>
</dbReference>
<evidence type="ECO:0000256" key="2">
    <source>
        <dbReference type="ARBA" id="ARBA00004236"/>
    </source>
</evidence>
<feature type="domain" description="Histidine kinase" evidence="13">
    <location>
        <begin position="286"/>
        <end position="492"/>
    </location>
</feature>
<dbReference type="Gene3D" id="6.10.340.10">
    <property type="match status" value="1"/>
</dbReference>
<dbReference type="InterPro" id="IPR005467">
    <property type="entry name" value="His_kinase_dom"/>
</dbReference>
<dbReference type="SUPFAM" id="SSF158472">
    <property type="entry name" value="HAMP domain-like"/>
    <property type="match status" value="1"/>
</dbReference>
<comment type="caution">
    <text evidence="15">The sequence shown here is derived from an EMBL/GenBank/DDBJ whole genome shotgun (WGS) entry which is preliminary data.</text>
</comment>
<dbReference type="CDD" id="cd00075">
    <property type="entry name" value="HATPase"/>
    <property type="match status" value="1"/>
</dbReference>
<dbReference type="CDD" id="cd00082">
    <property type="entry name" value="HisKA"/>
    <property type="match status" value="1"/>
</dbReference>
<dbReference type="Pfam" id="PF02518">
    <property type="entry name" value="HATPase_c"/>
    <property type="match status" value="1"/>
</dbReference>
<feature type="transmembrane region" description="Helical" evidence="12">
    <location>
        <begin position="34"/>
        <end position="57"/>
    </location>
</feature>
<dbReference type="InterPro" id="IPR003661">
    <property type="entry name" value="HisK_dim/P_dom"/>
</dbReference>
<dbReference type="InterPro" id="IPR050428">
    <property type="entry name" value="TCS_sensor_his_kinase"/>
</dbReference>
<evidence type="ECO:0000256" key="4">
    <source>
        <dbReference type="ARBA" id="ARBA00022553"/>
    </source>
</evidence>
<evidence type="ECO:0000256" key="10">
    <source>
        <dbReference type="ARBA" id="ARBA00023136"/>
    </source>
</evidence>
<evidence type="ECO:0000256" key="1">
    <source>
        <dbReference type="ARBA" id="ARBA00000085"/>
    </source>
</evidence>
<dbReference type="AlphaFoldDB" id="A0A8J8BD91"/>
<dbReference type="SUPFAM" id="SSF55874">
    <property type="entry name" value="ATPase domain of HSP90 chaperone/DNA topoisomerase II/histidine kinase"/>
    <property type="match status" value="1"/>
</dbReference>
<feature type="region of interest" description="Disordered" evidence="11">
    <location>
        <begin position="81"/>
        <end position="107"/>
    </location>
</feature>
<dbReference type="PRINTS" id="PR00344">
    <property type="entry name" value="BCTRLSENSOR"/>
</dbReference>
<keyword evidence="10 12" id="KW-0472">Membrane</keyword>
<keyword evidence="8 12" id="KW-1133">Transmembrane helix</keyword>
<dbReference type="InterPro" id="IPR036097">
    <property type="entry name" value="HisK_dim/P_sf"/>
</dbReference>
<evidence type="ECO:0000256" key="7">
    <source>
        <dbReference type="ARBA" id="ARBA00022777"/>
    </source>
</evidence>
<evidence type="ECO:0000256" key="5">
    <source>
        <dbReference type="ARBA" id="ARBA00022679"/>
    </source>
</evidence>
<dbReference type="Pfam" id="PF00512">
    <property type="entry name" value="HisKA"/>
    <property type="match status" value="1"/>
</dbReference>
<keyword evidence="6 12" id="KW-0812">Transmembrane</keyword>
<comment type="subcellular location">
    <subcellularLocation>
        <location evidence="2">Cell membrane</location>
    </subcellularLocation>
</comment>
<dbReference type="InterPro" id="IPR004358">
    <property type="entry name" value="Sig_transdc_His_kin-like_C"/>
</dbReference>
<accession>A0A8J8BD91</accession>
<evidence type="ECO:0000256" key="3">
    <source>
        <dbReference type="ARBA" id="ARBA00012438"/>
    </source>
</evidence>
<evidence type="ECO:0000313" key="15">
    <source>
        <dbReference type="EMBL" id="MBS2962559.1"/>
    </source>
</evidence>
<dbReference type="Pfam" id="PF00672">
    <property type="entry name" value="HAMP"/>
    <property type="match status" value="1"/>
</dbReference>
<feature type="domain" description="HAMP" evidence="14">
    <location>
        <begin position="222"/>
        <end position="278"/>
    </location>
</feature>
<keyword evidence="16" id="KW-1185">Reference proteome</keyword>
<keyword evidence="4" id="KW-0597">Phosphoprotein</keyword>
<evidence type="ECO:0000259" key="13">
    <source>
        <dbReference type="PROSITE" id="PS50109"/>
    </source>
</evidence>
<dbReference type="PROSITE" id="PS50109">
    <property type="entry name" value="HIS_KIN"/>
    <property type="match status" value="1"/>
</dbReference>
<dbReference type="SMART" id="SM00387">
    <property type="entry name" value="HATPase_c"/>
    <property type="match status" value="1"/>
</dbReference>
<dbReference type="GO" id="GO:0000155">
    <property type="term" value="F:phosphorelay sensor kinase activity"/>
    <property type="evidence" value="ECO:0007669"/>
    <property type="project" value="InterPro"/>
</dbReference>
<dbReference type="CDD" id="cd06225">
    <property type="entry name" value="HAMP"/>
    <property type="match status" value="1"/>
</dbReference>
<dbReference type="GO" id="GO:0005886">
    <property type="term" value="C:plasma membrane"/>
    <property type="evidence" value="ECO:0007669"/>
    <property type="project" value="UniProtKB-SubCell"/>
</dbReference>
<dbReference type="EMBL" id="JAGSXH010000013">
    <property type="protein sequence ID" value="MBS2962559.1"/>
    <property type="molecule type" value="Genomic_DNA"/>
</dbReference>
<dbReference type="SMART" id="SM00304">
    <property type="entry name" value="HAMP"/>
    <property type="match status" value="1"/>
</dbReference>
<dbReference type="InterPro" id="IPR003660">
    <property type="entry name" value="HAMP_dom"/>
</dbReference>
<dbReference type="EC" id="2.7.13.3" evidence="3"/>